<keyword evidence="4 6" id="KW-0804">Transcription</keyword>
<keyword evidence="3 6" id="KW-0805">Transcription regulation</keyword>
<comment type="similarity">
    <text evidence="2 6">Belongs to the TFIIA subunit 2 family.</text>
</comment>
<evidence type="ECO:0000313" key="10">
    <source>
        <dbReference type="Proteomes" id="UP000007879"/>
    </source>
</evidence>
<evidence type="ECO:0000256" key="3">
    <source>
        <dbReference type="ARBA" id="ARBA00023015"/>
    </source>
</evidence>
<proteinExistence type="inferred from homology"/>
<dbReference type="Pfam" id="PF02268">
    <property type="entry name" value="TFIIA_gamma_N"/>
    <property type="match status" value="1"/>
</dbReference>
<dbReference type="GO" id="GO:0005672">
    <property type="term" value="C:transcription factor TFIIA complex"/>
    <property type="evidence" value="ECO:0007669"/>
    <property type="project" value="InterPro"/>
</dbReference>
<dbReference type="InterPro" id="IPR015871">
    <property type="entry name" value="TFIIA_gsu_C"/>
</dbReference>
<dbReference type="SUPFAM" id="SSF50784">
    <property type="entry name" value="Transcription factor IIA (TFIIA), beta-barrel domain"/>
    <property type="match status" value="1"/>
</dbReference>
<dbReference type="OrthoDB" id="586585at2759"/>
<evidence type="ECO:0000259" key="8">
    <source>
        <dbReference type="Pfam" id="PF02751"/>
    </source>
</evidence>
<dbReference type="FunFam" id="1.10.287.190:FF:000001">
    <property type="entry name" value="Transcription initiation factor IIA subunit 2"/>
    <property type="match status" value="1"/>
</dbReference>
<dbReference type="AlphaFoldDB" id="A0A1X7V012"/>
<sequence>MSYELYRHTTLGVCLQDALDEMIGTQQINPQLALRVLKQFDKSVGKALSSRVRTRYNFKGKLKTYRYCDNVWTCLVQDVELKETQAADVVQVNKVKIVACDANNSSSAASKAAKS</sequence>
<dbReference type="InterPro" id="IPR003194">
    <property type="entry name" value="TFIIA_gsu"/>
</dbReference>
<dbReference type="InterPro" id="IPR015872">
    <property type="entry name" value="TFIIA_gsu_N"/>
</dbReference>
<dbReference type="eggNOG" id="KOG3463">
    <property type="taxonomic scope" value="Eukaryota"/>
</dbReference>
<dbReference type="PANTHER" id="PTHR10966">
    <property type="entry name" value="TRANSCRIPTION INITIATION FACTOR IIA SUBUNIT 2"/>
    <property type="match status" value="1"/>
</dbReference>
<comment type="function">
    <text evidence="6">TFIIA is a component of the transcription machinery of RNA polymerase II and plays an important role in transcriptional activation.</text>
</comment>
<dbReference type="CDD" id="cd10145">
    <property type="entry name" value="TFIIA_gamma_N"/>
    <property type="match status" value="1"/>
</dbReference>
<keyword evidence="10" id="KW-1185">Reference proteome</keyword>
<protein>
    <recommendedName>
        <fullName evidence="6">Transcription initiation factor IIA subunit 2</fullName>
    </recommendedName>
</protein>
<dbReference type="InterPro" id="IPR009088">
    <property type="entry name" value="TFIIA_b-brl"/>
</dbReference>
<evidence type="ECO:0000313" key="9">
    <source>
        <dbReference type="EnsemblMetazoa" id="Aqu2.1.33570_001"/>
    </source>
</evidence>
<evidence type="ECO:0000259" key="7">
    <source>
        <dbReference type="Pfam" id="PF02268"/>
    </source>
</evidence>
<dbReference type="Gene3D" id="1.10.287.190">
    <property type="entry name" value="Transcription factor IIA gamma subunit, alpha-helical domain"/>
    <property type="match status" value="1"/>
</dbReference>
<dbReference type="SUPFAM" id="SSF47396">
    <property type="entry name" value="Transcription factor IIA (TFIIA), alpha-helical domain"/>
    <property type="match status" value="1"/>
</dbReference>
<reference evidence="10" key="1">
    <citation type="journal article" date="2010" name="Nature">
        <title>The Amphimedon queenslandica genome and the evolution of animal complexity.</title>
        <authorList>
            <person name="Srivastava M."/>
            <person name="Simakov O."/>
            <person name="Chapman J."/>
            <person name="Fahey B."/>
            <person name="Gauthier M.E."/>
            <person name="Mitros T."/>
            <person name="Richards G.S."/>
            <person name="Conaco C."/>
            <person name="Dacre M."/>
            <person name="Hellsten U."/>
            <person name="Larroux C."/>
            <person name="Putnam N.H."/>
            <person name="Stanke M."/>
            <person name="Adamska M."/>
            <person name="Darling A."/>
            <person name="Degnan S.M."/>
            <person name="Oakley T.H."/>
            <person name="Plachetzki D.C."/>
            <person name="Zhai Y."/>
            <person name="Adamski M."/>
            <person name="Calcino A."/>
            <person name="Cummins S.F."/>
            <person name="Goodstein D.M."/>
            <person name="Harris C."/>
            <person name="Jackson D.J."/>
            <person name="Leys S.P."/>
            <person name="Shu S."/>
            <person name="Woodcroft B.J."/>
            <person name="Vervoort M."/>
            <person name="Kosik K.S."/>
            <person name="Manning G."/>
            <person name="Degnan B.M."/>
            <person name="Rokhsar D.S."/>
        </authorList>
    </citation>
    <scope>NUCLEOTIDE SEQUENCE [LARGE SCALE GENOMIC DNA]</scope>
</reference>
<dbReference type="PIRSF" id="PIRSF009415">
    <property type="entry name" value="Hum_TFIIA_gamma"/>
    <property type="match status" value="1"/>
</dbReference>
<evidence type="ECO:0000256" key="6">
    <source>
        <dbReference type="PIRNR" id="PIRNR009415"/>
    </source>
</evidence>
<feature type="domain" description="Transcription initiation factor IIA gamma subunit N-terminal" evidence="7">
    <location>
        <begin position="2"/>
        <end position="48"/>
    </location>
</feature>
<comment type="subcellular location">
    <subcellularLocation>
        <location evidence="1 6">Nucleus</location>
    </subcellularLocation>
</comment>
<evidence type="ECO:0000256" key="5">
    <source>
        <dbReference type="ARBA" id="ARBA00023242"/>
    </source>
</evidence>
<gene>
    <name evidence="9" type="primary">100635146</name>
</gene>
<dbReference type="FunFam" id="2.30.18.10:FF:000001">
    <property type="entry name" value="Transcription initiation factor IIA subunit 2"/>
    <property type="match status" value="1"/>
</dbReference>
<feature type="domain" description="Transcription initiation factor IIA gamma subunit C-terminal" evidence="8">
    <location>
        <begin position="59"/>
        <end position="102"/>
    </location>
</feature>
<dbReference type="GO" id="GO:0006367">
    <property type="term" value="P:transcription initiation at RNA polymerase II promoter"/>
    <property type="evidence" value="ECO:0007669"/>
    <property type="project" value="InterPro"/>
</dbReference>
<dbReference type="EnsemblMetazoa" id="Aqu2.1.33570_001">
    <property type="protein sequence ID" value="Aqu2.1.33570_001"/>
    <property type="gene ID" value="Aqu2.1.33570"/>
</dbReference>
<dbReference type="STRING" id="400682.A0A1X7V012"/>
<keyword evidence="5 6" id="KW-0539">Nucleus</keyword>
<dbReference type="FunCoup" id="A0A1X7V012">
    <property type="interactions" value="587"/>
</dbReference>
<evidence type="ECO:0000256" key="4">
    <source>
        <dbReference type="ARBA" id="ARBA00023163"/>
    </source>
</evidence>
<reference evidence="9" key="2">
    <citation type="submission" date="2017-05" db="UniProtKB">
        <authorList>
            <consortium name="EnsemblMetazoa"/>
        </authorList>
    </citation>
    <scope>IDENTIFICATION</scope>
</reference>
<dbReference type="InParanoid" id="A0A1X7V012"/>
<name>A0A1X7V012_AMPQE</name>
<organism evidence="9">
    <name type="scientific">Amphimedon queenslandica</name>
    <name type="common">Sponge</name>
    <dbReference type="NCBI Taxonomy" id="400682"/>
    <lineage>
        <taxon>Eukaryota</taxon>
        <taxon>Metazoa</taxon>
        <taxon>Porifera</taxon>
        <taxon>Demospongiae</taxon>
        <taxon>Heteroscleromorpha</taxon>
        <taxon>Haplosclerida</taxon>
        <taxon>Niphatidae</taxon>
        <taxon>Amphimedon</taxon>
    </lineage>
</organism>
<dbReference type="InterPro" id="IPR009083">
    <property type="entry name" value="TFIIA_a-hlx"/>
</dbReference>
<dbReference type="EnsemblMetazoa" id="XM_003386042.3">
    <property type="protein sequence ID" value="XP_003386090.1"/>
    <property type="gene ID" value="LOC100635146"/>
</dbReference>
<evidence type="ECO:0000256" key="1">
    <source>
        <dbReference type="ARBA" id="ARBA00004123"/>
    </source>
</evidence>
<dbReference type="CDD" id="cd10014">
    <property type="entry name" value="TFIIA_gamma_C"/>
    <property type="match status" value="1"/>
</dbReference>
<accession>A0A1X7V012</accession>
<evidence type="ECO:0000256" key="2">
    <source>
        <dbReference type="ARBA" id="ARBA00007675"/>
    </source>
</evidence>
<dbReference type="OMA" id="QYYELYR"/>
<dbReference type="Pfam" id="PF02751">
    <property type="entry name" value="TFIIA_gamma_C"/>
    <property type="match status" value="1"/>
</dbReference>
<dbReference type="KEGG" id="aqu:100635146"/>
<dbReference type="Gene3D" id="2.30.18.10">
    <property type="entry name" value="Transcription factor IIA (TFIIA), beta-barrel domain"/>
    <property type="match status" value="1"/>
</dbReference>
<dbReference type="Proteomes" id="UP000007879">
    <property type="component" value="Unassembled WGS sequence"/>
</dbReference>